<dbReference type="AlphaFoldDB" id="A0A402ALK0"/>
<keyword evidence="1" id="KW-0812">Transmembrane</keyword>
<gene>
    <name evidence="2" type="ORF">KDK_37150</name>
</gene>
<proteinExistence type="predicted"/>
<keyword evidence="1" id="KW-0472">Membrane</keyword>
<sequence length="113" mass="11960">MAKTMIIIVVVVVIVVVLVVVVVVVVVVLVMVVVVLVMIVMIIILTVGENFYLTFGGILTIDINLTVGVILTVANGLVDITVVISLVHVVLSSAGHICSLRSPDTIEGRRGCR</sequence>
<comment type="caution">
    <text evidence="2">The sequence shown here is derived from an EMBL/GenBank/DDBJ whole genome shotgun (WGS) entry which is preliminary data.</text>
</comment>
<accession>A0A402ALK0</accession>
<keyword evidence="1" id="KW-1133">Transmembrane helix</keyword>
<protein>
    <submittedName>
        <fullName evidence="2">Uncharacterized protein</fullName>
    </submittedName>
</protein>
<reference evidence="3" key="1">
    <citation type="submission" date="2018-12" db="EMBL/GenBank/DDBJ databases">
        <title>Tengunoibacter tsumagoiensis gen. nov., sp. nov., Dictyobacter kobayashii sp. nov., D. alpinus sp. nov., and D. joshuensis sp. nov. and description of Dictyobacteraceae fam. nov. within the order Ktedonobacterales isolated from Tengu-no-mugimeshi.</title>
        <authorList>
            <person name="Wang C.M."/>
            <person name="Zheng Y."/>
            <person name="Sakai Y."/>
            <person name="Toyoda A."/>
            <person name="Minakuchi Y."/>
            <person name="Abe K."/>
            <person name="Yokota A."/>
            <person name="Yabe S."/>
        </authorList>
    </citation>
    <scope>NUCLEOTIDE SEQUENCE [LARGE SCALE GENOMIC DNA]</scope>
    <source>
        <strain evidence="3">Uno11</strain>
    </source>
</reference>
<organism evidence="2 3">
    <name type="scientific">Dictyobacter kobayashii</name>
    <dbReference type="NCBI Taxonomy" id="2014872"/>
    <lineage>
        <taxon>Bacteria</taxon>
        <taxon>Bacillati</taxon>
        <taxon>Chloroflexota</taxon>
        <taxon>Ktedonobacteria</taxon>
        <taxon>Ktedonobacterales</taxon>
        <taxon>Dictyobacteraceae</taxon>
        <taxon>Dictyobacter</taxon>
    </lineage>
</organism>
<name>A0A402ALK0_9CHLR</name>
<feature type="transmembrane region" description="Helical" evidence="1">
    <location>
        <begin position="6"/>
        <end position="39"/>
    </location>
</feature>
<evidence type="ECO:0000313" key="2">
    <source>
        <dbReference type="EMBL" id="GCE19915.1"/>
    </source>
</evidence>
<dbReference type="Proteomes" id="UP000287188">
    <property type="component" value="Unassembled WGS sequence"/>
</dbReference>
<evidence type="ECO:0000256" key="1">
    <source>
        <dbReference type="SAM" id="Phobius"/>
    </source>
</evidence>
<dbReference type="EMBL" id="BIFS01000001">
    <property type="protein sequence ID" value="GCE19915.1"/>
    <property type="molecule type" value="Genomic_DNA"/>
</dbReference>
<evidence type="ECO:0000313" key="3">
    <source>
        <dbReference type="Proteomes" id="UP000287188"/>
    </source>
</evidence>
<feature type="transmembrane region" description="Helical" evidence="1">
    <location>
        <begin position="80"/>
        <end position="100"/>
    </location>
</feature>
<keyword evidence="3" id="KW-1185">Reference proteome</keyword>